<keyword evidence="1" id="KW-0489">Methyltransferase</keyword>
<proteinExistence type="predicted"/>
<dbReference type="GO" id="GO:0032259">
    <property type="term" value="P:methylation"/>
    <property type="evidence" value="ECO:0007669"/>
    <property type="project" value="UniProtKB-KW"/>
</dbReference>
<evidence type="ECO:0000313" key="2">
    <source>
        <dbReference type="Proteomes" id="UP001597546"/>
    </source>
</evidence>
<dbReference type="InterPro" id="IPR029063">
    <property type="entry name" value="SAM-dependent_MTases_sf"/>
</dbReference>
<gene>
    <name evidence="1" type="ORF">ACFSSE_07780</name>
</gene>
<dbReference type="GO" id="GO:0008168">
    <property type="term" value="F:methyltransferase activity"/>
    <property type="evidence" value="ECO:0007669"/>
    <property type="project" value="UniProtKB-KW"/>
</dbReference>
<dbReference type="SUPFAM" id="SSF53335">
    <property type="entry name" value="S-adenosyl-L-methionine-dependent methyltransferases"/>
    <property type="match status" value="1"/>
</dbReference>
<dbReference type="RefSeq" id="WP_379043276.1">
    <property type="nucleotide sequence ID" value="NZ_JBHSKW010000028.1"/>
</dbReference>
<reference evidence="2" key="1">
    <citation type="journal article" date="2019" name="Int. J. Syst. Evol. Microbiol.">
        <title>The Global Catalogue of Microorganisms (GCM) 10K type strain sequencing project: providing services to taxonomists for standard genome sequencing and annotation.</title>
        <authorList>
            <consortium name="The Broad Institute Genomics Platform"/>
            <consortium name="The Broad Institute Genome Sequencing Center for Infectious Disease"/>
            <person name="Wu L."/>
            <person name="Ma J."/>
        </authorList>
    </citation>
    <scope>NUCLEOTIDE SEQUENCE [LARGE SCALE GENOMIC DNA]</scope>
    <source>
        <strain evidence="2">KCTC 42456</strain>
    </source>
</reference>
<dbReference type="Gene3D" id="3.40.50.150">
    <property type="entry name" value="Vaccinia Virus protein VP39"/>
    <property type="match status" value="1"/>
</dbReference>
<comment type="caution">
    <text evidence="1">The sequence shown here is derived from an EMBL/GenBank/DDBJ whole genome shotgun (WGS) entry which is preliminary data.</text>
</comment>
<organism evidence="1 2">
    <name type="scientific">Pedobacter alpinus</name>
    <dbReference type="NCBI Taxonomy" id="1590643"/>
    <lineage>
        <taxon>Bacteria</taxon>
        <taxon>Pseudomonadati</taxon>
        <taxon>Bacteroidota</taxon>
        <taxon>Sphingobacteriia</taxon>
        <taxon>Sphingobacteriales</taxon>
        <taxon>Sphingobacteriaceae</taxon>
        <taxon>Pedobacter</taxon>
    </lineage>
</organism>
<accession>A0ABW5TS29</accession>
<dbReference type="Proteomes" id="UP001597546">
    <property type="component" value="Unassembled WGS sequence"/>
</dbReference>
<evidence type="ECO:0000313" key="1">
    <source>
        <dbReference type="EMBL" id="MFD2731603.1"/>
    </source>
</evidence>
<dbReference type="Pfam" id="PF13489">
    <property type="entry name" value="Methyltransf_23"/>
    <property type="match status" value="1"/>
</dbReference>
<name>A0ABW5TS29_9SPHI</name>
<dbReference type="CDD" id="cd02440">
    <property type="entry name" value="AdoMet_MTases"/>
    <property type="match status" value="1"/>
</dbReference>
<keyword evidence="1" id="KW-0808">Transferase</keyword>
<protein>
    <submittedName>
        <fullName evidence="1">Class I SAM-dependent methyltransferase</fullName>
        <ecNumber evidence="1">2.1.1.-</ecNumber>
    </submittedName>
</protein>
<dbReference type="EMBL" id="JBHULV010000023">
    <property type="protein sequence ID" value="MFD2731603.1"/>
    <property type="molecule type" value="Genomic_DNA"/>
</dbReference>
<keyword evidence="2" id="KW-1185">Reference proteome</keyword>
<dbReference type="EC" id="2.1.1.-" evidence="1"/>
<sequence>MANELTDRLFWKNYWESKKDLIFVIPEKYVFKEIFDRLFKEQKINSVIELGGFPGYYATFLKKFYQTNTTLLDYFVYPELTQKLLQKNGLAEKDVAIIEADLFSHQPVQKYDLVLSCGLIEHFESTKSIITQHLLYLNDGGKLLITLPNFKGVNGFVQKTFDLENYNKHNIGSMNIQLLVTIAKDLGLKNVNAYYFGGFSVWLENKQQKSTFTKAFVKTIWYAGKLLTKPFGYQSRLFSPYIVLEATK</sequence>